<feature type="transmembrane region" description="Helical" evidence="1">
    <location>
        <begin position="480"/>
        <end position="502"/>
    </location>
</feature>
<dbReference type="InterPro" id="IPR001646">
    <property type="entry name" value="5peptide_repeat"/>
</dbReference>
<feature type="transmembrane region" description="Helical" evidence="1">
    <location>
        <begin position="613"/>
        <end position="637"/>
    </location>
</feature>
<comment type="caution">
    <text evidence="2">The sequence shown here is derived from an EMBL/GenBank/DDBJ whole genome shotgun (WGS) entry which is preliminary data.</text>
</comment>
<dbReference type="AlphaFoldDB" id="A0A552E2Y9"/>
<gene>
    <name evidence="2" type="ORF">EWV80_04865</name>
</gene>
<dbReference type="Pfam" id="PF13576">
    <property type="entry name" value="Pentapeptide_3"/>
    <property type="match status" value="1"/>
</dbReference>
<sequence>MGALLKSCWLLIIVFLFFCLHSLPSLAVVDRVPLTVTLLQERLSAPVLKEGMTTIDLANLVIDIRDENKELQEQFYQQIQGQINRAKQPLGLDFSNSLIQGNFIASRLGLPTPLTKVALATLLSPTEEQLLQQDENFLFDSDEPVFNVTVFRGPVKLQGTVFMGEVDFSKTFFLQIVEAMAAKFSRESNWLESRFARVAKFTKATFMGDVNFSQSQFLNKAIFRSAHFKSITNFHGSHFTAEAYFDQTKYDKTADFTRTFWEKEANFSQSQWRDRPLFSKSRFLSLLTFRNATFEKSGAFRSSYFNGVVSFQDVKLLDQVDFSNSTFTNFTNNSYLSVSGLAFDSDKAKILGDRGVIGQAIYLPNLAGNETVLRNLVRNFRSLEQIADANQIEYKTEKLRLQQLKQKLNNISVIRLINLTWVADFLHTSFLTLLLLLSQDGTNFSLVFGTGIIIFAYFGCLFWLIDRVRRLTPKPVIPNGYEIFCMVTSYIILTLSGVFNILQSASRPLLTLTAIALILVPLPLILIIELYRRGRYHDLMDSSYFLQDGSMRQLRLLITRLPVVPEFPLFRDRYTPIPWQKRWNWLNYYDLSLNNLLKLGFNDWRVRDQELPAIISFLVWYQWGIGIFYIILLLWTLSRTIPGLNLLIYLK</sequence>
<name>A0A552E2Y9_MICAE</name>
<feature type="transmembrane region" description="Helical" evidence="1">
    <location>
        <begin position="509"/>
        <end position="531"/>
    </location>
</feature>
<evidence type="ECO:0000313" key="2">
    <source>
        <dbReference type="EMBL" id="TRU28792.1"/>
    </source>
</evidence>
<reference evidence="2 3" key="1">
    <citation type="submission" date="2019-01" db="EMBL/GenBank/DDBJ databases">
        <title>Coherence of Microcystis species and biogeography revealed through population genomics.</title>
        <authorList>
            <person name="Perez-Carrascal O.M."/>
            <person name="Terrat Y."/>
            <person name="Giani A."/>
            <person name="Fortin N."/>
            <person name="Tromas N."/>
            <person name="Shapiro B.J."/>
        </authorList>
    </citation>
    <scope>NUCLEOTIDE SEQUENCE [LARGE SCALE GENOMIC DNA]</scope>
    <source>
        <strain evidence="2">Ma_QC_B_20070730_S2</strain>
    </source>
</reference>
<evidence type="ECO:0000313" key="3">
    <source>
        <dbReference type="Proteomes" id="UP000320551"/>
    </source>
</evidence>
<feature type="transmembrane region" description="Helical" evidence="1">
    <location>
        <begin position="416"/>
        <end position="437"/>
    </location>
</feature>
<dbReference type="Proteomes" id="UP000320551">
    <property type="component" value="Unassembled WGS sequence"/>
</dbReference>
<dbReference type="EMBL" id="SFBK01000059">
    <property type="protein sequence ID" value="TRU28792.1"/>
    <property type="molecule type" value="Genomic_DNA"/>
</dbReference>
<keyword evidence="1" id="KW-0472">Membrane</keyword>
<keyword evidence="1" id="KW-1133">Transmembrane helix</keyword>
<keyword evidence="1" id="KW-0812">Transmembrane</keyword>
<protein>
    <submittedName>
        <fullName evidence="2">Pentapeptide repeat-containing protein</fullName>
    </submittedName>
</protein>
<proteinExistence type="predicted"/>
<evidence type="ECO:0000256" key="1">
    <source>
        <dbReference type="SAM" id="Phobius"/>
    </source>
</evidence>
<organism evidence="2 3">
    <name type="scientific">Microcystis aeruginosa Ma_QC_B_20070730_S2</name>
    <dbReference type="NCBI Taxonomy" id="2486256"/>
    <lineage>
        <taxon>Bacteria</taxon>
        <taxon>Bacillati</taxon>
        <taxon>Cyanobacteriota</taxon>
        <taxon>Cyanophyceae</taxon>
        <taxon>Oscillatoriophycideae</taxon>
        <taxon>Chroococcales</taxon>
        <taxon>Microcystaceae</taxon>
        <taxon>Microcystis</taxon>
    </lineage>
</organism>
<accession>A0A552E2Y9</accession>
<feature type="transmembrane region" description="Helical" evidence="1">
    <location>
        <begin position="444"/>
        <end position="465"/>
    </location>
</feature>